<dbReference type="OMA" id="QVFICIP"/>
<feature type="region of interest" description="Disordered" evidence="2">
    <location>
        <begin position="49"/>
        <end position="71"/>
    </location>
</feature>
<reference evidence="4 5" key="1">
    <citation type="journal article" date="2013" name="Nature">
        <title>Insights into bilaterian evolution from three spiralian genomes.</title>
        <authorList>
            <person name="Simakov O."/>
            <person name="Marletaz F."/>
            <person name="Cho S.J."/>
            <person name="Edsinger-Gonzales E."/>
            <person name="Havlak P."/>
            <person name="Hellsten U."/>
            <person name="Kuo D.H."/>
            <person name="Larsson T."/>
            <person name="Lv J."/>
            <person name="Arendt D."/>
            <person name="Savage R."/>
            <person name="Osoegawa K."/>
            <person name="de Jong P."/>
            <person name="Grimwood J."/>
            <person name="Chapman J.A."/>
            <person name="Shapiro H."/>
            <person name="Aerts A."/>
            <person name="Otillar R.P."/>
            <person name="Terry A.Y."/>
            <person name="Boore J.L."/>
            <person name="Grigoriev I.V."/>
            <person name="Lindberg D.R."/>
            <person name="Seaver E.C."/>
            <person name="Weisblat D.A."/>
            <person name="Putnam N.H."/>
            <person name="Rokhsar D.S."/>
        </authorList>
    </citation>
    <scope>NUCLEOTIDE SEQUENCE [LARGE SCALE GENOMIC DNA]</scope>
</reference>
<feature type="compositionally biased region" description="Polar residues" evidence="2">
    <location>
        <begin position="49"/>
        <end position="70"/>
    </location>
</feature>
<dbReference type="RefSeq" id="XP_009054931.1">
    <property type="nucleotide sequence ID" value="XM_009056683.1"/>
</dbReference>
<dbReference type="CTD" id="20251078"/>
<feature type="domain" description="SWIM-type" evidence="3">
    <location>
        <begin position="159"/>
        <end position="201"/>
    </location>
</feature>
<organism evidence="4 5">
    <name type="scientific">Lottia gigantea</name>
    <name type="common">Giant owl limpet</name>
    <dbReference type="NCBI Taxonomy" id="225164"/>
    <lineage>
        <taxon>Eukaryota</taxon>
        <taxon>Metazoa</taxon>
        <taxon>Spiralia</taxon>
        <taxon>Lophotrochozoa</taxon>
        <taxon>Mollusca</taxon>
        <taxon>Gastropoda</taxon>
        <taxon>Patellogastropoda</taxon>
        <taxon>Lottioidea</taxon>
        <taxon>Lottiidae</taxon>
        <taxon>Lottia</taxon>
    </lineage>
</organism>
<dbReference type="EMBL" id="KB201820">
    <property type="protein sequence ID" value="ESO94388.1"/>
    <property type="molecule type" value="Genomic_DNA"/>
</dbReference>
<feature type="compositionally biased region" description="Basic and acidic residues" evidence="2">
    <location>
        <begin position="238"/>
        <end position="251"/>
    </location>
</feature>
<evidence type="ECO:0000313" key="4">
    <source>
        <dbReference type="EMBL" id="ESO94388.1"/>
    </source>
</evidence>
<protein>
    <recommendedName>
        <fullName evidence="3">SWIM-type domain-containing protein</fullName>
    </recommendedName>
</protein>
<dbReference type="OrthoDB" id="6155646at2759"/>
<dbReference type="PANTHER" id="PTHR47526:SF3">
    <property type="entry name" value="PHD-TYPE DOMAIN-CONTAINING PROTEIN"/>
    <property type="match status" value="1"/>
</dbReference>
<dbReference type="GO" id="GO:0008270">
    <property type="term" value="F:zinc ion binding"/>
    <property type="evidence" value="ECO:0007669"/>
    <property type="project" value="UniProtKB-KW"/>
</dbReference>
<proteinExistence type="predicted"/>
<evidence type="ECO:0000256" key="1">
    <source>
        <dbReference type="PROSITE-ProRule" id="PRU00325"/>
    </source>
</evidence>
<evidence type="ECO:0000259" key="3">
    <source>
        <dbReference type="PROSITE" id="PS50966"/>
    </source>
</evidence>
<name>V3ZSH9_LOTGI</name>
<accession>V3ZSH9</accession>
<keyword evidence="5" id="KW-1185">Reference proteome</keyword>
<keyword evidence="1" id="KW-0863">Zinc-finger</keyword>
<dbReference type="HOGENOM" id="CLU_1012956_0_0_1"/>
<dbReference type="PROSITE" id="PS50966">
    <property type="entry name" value="ZF_SWIM"/>
    <property type="match status" value="1"/>
</dbReference>
<feature type="region of interest" description="Disordered" evidence="2">
    <location>
        <begin position="232"/>
        <end position="251"/>
    </location>
</feature>
<dbReference type="PANTHER" id="PTHR47526">
    <property type="entry name" value="ATP-DEPENDENT DNA HELICASE"/>
    <property type="match status" value="1"/>
</dbReference>
<evidence type="ECO:0000313" key="5">
    <source>
        <dbReference type="Proteomes" id="UP000030746"/>
    </source>
</evidence>
<dbReference type="AlphaFoldDB" id="V3ZSH9"/>
<sequence>MASIDKLRKLKLTDLRVLAIEKGIDANGKKKQELIEDLLNSQVPTSVLTPVHNQSTPVINPTPTKSATNVNDKENLPPFHRVKYLPQLPYVKVLFTMIYDFLITRATESGGSANNFKGLDKAVKHHDAGDVKNISHAKVNDTTMYVRALCQASMKKMNYQVFICFSKENEEQHSIDYAYCQCPIGAAQACSHIGALLFALKDLCPQSVTGASCTSTLCTWNVPRGEAKPLPVSAFNRGNEDSNFDPRHSLDRQNDMEKTLTALQGLKEIFPRTGK</sequence>
<dbReference type="InterPro" id="IPR007527">
    <property type="entry name" value="Znf_SWIM"/>
</dbReference>
<gene>
    <name evidence="4" type="ORF">LOTGIDRAFT_239521</name>
</gene>
<dbReference type="Proteomes" id="UP000030746">
    <property type="component" value="Unassembled WGS sequence"/>
</dbReference>
<evidence type="ECO:0000256" key="2">
    <source>
        <dbReference type="SAM" id="MobiDB-lite"/>
    </source>
</evidence>
<dbReference type="KEGG" id="lgi:LOTGIDRAFT_239521"/>
<dbReference type="GeneID" id="20251078"/>
<keyword evidence="1" id="KW-0862">Zinc</keyword>
<keyword evidence="1" id="KW-0479">Metal-binding</keyword>